<organism evidence="4 5">
    <name type="scientific">Crotalaria pallida</name>
    <name type="common">Smooth rattlebox</name>
    <name type="synonym">Crotalaria striata</name>
    <dbReference type="NCBI Taxonomy" id="3830"/>
    <lineage>
        <taxon>Eukaryota</taxon>
        <taxon>Viridiplantae</taxon>
        <taxon>Streptophyta</taxon>
        <taxon>Embryophyta</taxon>
        <taxon>Tracheophyta</taxon>
        <taxon>Spermatophyta</taxon>
        <taxon>Magnoliopsida</taxon>
        <taxon>eudicotyledons</taxon>
        <taxon>Gunneridae</taxon>
        <taxon>Pentapetalae</taxon>
        <taxon>rosids</taxon>
        <taxon>fabids</taxon>
        <taxon>Fabales</taxon>
        <taxon>Fabaceae</taxon>
        <taxon>Papilionoideae</taxon>
        <taxon>50 kb inversion clade</taxon>
        <taxon>genistoids sensu lato</taxon>
        <taxon>core genistoids</taxon>
        <taxon>Crotalarieae</taxon>
        <taxon>Crotalaria</taxon>
    </lineage>
</organism>
<name>A0AAN9I9M1_CROPI</name>
<dbReference type="CDD" id="cd17039">
    <property type="entry name" value="Ubl_ubiquitin_like"/>
    <property type="match status" value="1"/>
</dbReference>
<accession>A0AAN9I9M1</accession>
<dbReference type="Gene3D" id="3.10.20.90">
    <property type="entry name" value="Phosphatidylinositol 3-kinase Catalytic Subunit, Chain A, domain 1"/>
    <property type="match status" value="1"/>
</dbReference>
<feature type="compositionally biased region" description="Pro residues" evidence="1">
    <location>
        <begin position="95"/>
        <end position="105"/>
    </location>
</feature>
<feature type="region of interest" description="Disordered" evidence="1">
    <location>
        <begin position="83"/>
        <end position="116"/>
    </location>
</feature>
<feature type="domain" description="Ubiquitin-like" evidence="2">
    <location>
        <begin position="8"/>
        <end position="73"/>
    </location>
</feature>
<dbReference type="InterPro" id="IPR029071">
    <property type="entry name" value="Ubiquitin-like_domsf"/>
</dbReference>
<dbReference type="InterPro" id="IPR000626">
    <property type="entry name" value="Ubiquitin-like_dom"/>
</dbReference>
<dbReference type="EMBL" id="JAYWIO010000004">
    <property type="protein sequence ID" value="KAK7269999.1"/>
    <property type="molecule type" value="Genomic_DNA"/>
</dbReference>
<keyword evidence="5" id="KW-1185">Reference proteome</keyword>
<sequence length="171" mass="19996">MFNIIYTRVTKFKIRIDPTETILQVKEKIGEKLAEIPYMATQTLLFREQNLDNEKGFFTYGIAPDPDDPILVVIHARDHPPLNQEPPLLDHRLPPQGPSQPPWQPFPEHTLPRPHRGPPPIVLHPYHVPSSRVSQPQEVPLQHYSWPPFIHTHHVPRPQLASWKKRMDRRV</sequence>
<proteinExistence type="predicted"/>
<evidence type="ECO:0000313" key="3">
    <source>
        <dbReference type="EMBL" id="KAK7269999.1"/>
    </source>
</evidence>
<dbReference type="Pfam" id="PF00240">
    <property type="entry name" value="ubiquitin"/>
    <property type="match status" value="1"/>
</dbReference>
<reference evidence="4 5" key="1">
    <citation type="submission" date="2024-01" db="EMBL/GenBank/DDBJ databases">
        <title>The genomes of 5 underutilized Papilionoideae crops provide insights into root nodulation and disease resistanc.</title>
        <authorList>
            <person name="Yuan L."/>
        </authorList>
    </citation>
    <scope>NUCLEOTIDE SEQUENCE [LARGE SCALE GENOMIC DNA]</scope>
    <source>
        <strain evidence="4">ZHUSHIDOU_FW_LH</strain>
        <tissue evidence="4">Leaf</tissue>
    </source>
</reference>
<evidence type="ECO:0000313" key="5">
    <source>
        <dbReference type="Proteomes" id="UP001372338"/>
    </source>
</evidence>
<evidence type="ECO:0000313" key="4">
    <source>
        <dbReference type="EMBL" id="KAK7270009.1"/>
    </source>
</evidence>
<protein>
    <recommendedName>
        <fullName evidence="2">Ubiquitin-like domain-containing protein</fullName>
    </recommendedName>
</protein>
<gene>
    <name evidence="3" type="ORF">RIF29_22840</name>
    <name evidence="4" type="ORF">RIF29_22852</name>
</gene>
<evidence type="ECO:0000256" key="1">
    <source>
        <dbReference type="SAM" id="MobiDB-lite"/>
    </source>
</evidence>
<comment type="caution">
    <text evidence="4">The sequence shown here is derived from an EMBL/GenBank/DDBJ whole genome shotgun (WGS) entry which is preliminary data.</text>
</comment>
<evidence type="ECO:0000259" key="2">
    <source>
        <dbReference type="Pfam" id="PF00240"/>
    </source>
</evidence>
<dbReference type="EMBL" id="JAYWIO010000004">
    <property type="protein sequence ID" value="KAK7270009.1"/>
    <property type="molecule type" value="Genomic_DNA"/>
</dbReference>
<dbReference type="SUPFAM" id="SSF54236">
    <property type="entry name" value="Ubiquitin-like"/>
    <property type="match status" value="1"/>
</dbReference>
<dbReference type="AlphaFoldDB" id="A0AAN9I9M1"/>
<dbReference type="Proteomes" id="UP001372338">
    <property type="component" value="Unassembled WGS sequence"/>
</dbReference>